<gene>
    <name evidence="1" type="ORF">OCBIM_22028928mg</name>
</gene>
<protein>
    <submittedName>
        <fullName evidence="1">Uncharacterized protein</fullName>
    </submittedName>
</protein>
<feature type="non-terminal residue" evidence="1">
    <location>
        <position position="1"/>
    </location>
</feature>
<evidence type="ECO:0000313" key="1">
    <source>
        <dbReference type="EMBL" id="KOF97661.1"/>
    </source>
</evidence>
<reference evidence="1" key="1">
    <citation type="submission" date="2015-07" db="EMBL/GenBank/DDBJ databases">
        <title>MeaNS - Measles Nucleotide Surveillance Program.</title>
        <authorList>
            <person name="Tran T."/>
            <person name="Druce J."/>
        </authorList>
    </citation>
    <scope>NUCLEOTIDE SEQUENCE</scope>
    <source>
        <strain evidence="1">UCB-OBI-ISO-001</strain>
        <tissue evidence="1">Gonad</tissue>
    </source>
</reference>
<accession>A0A0L8I852</accession>
<organism evidence="1">
    <name type="scientific">Octopus bimaculoides</name>
    <name type="common">California two-spotted octopus</name>
    <dbReference type="NCBI Taxonomy" id="37653"/>
    <lineage>
        <taxon>Eukaryota</taxon>
        <taxon>Metazoa</taxon>
        <taxon>Spiralia</taxon>
        <taxon>Lophotrochozoa</taxon>
        <taxon>Mollusca</taxon>
        <taxon>Cephalopoda</taxon>
        <taxon>Coleoidea</taxon>
        <taxon>Octopodiformes</taxon>
        <taxon>Octopoda</taxon>
        <taxon>Incirrata</taxon>
        <taxon>Octopodidae</taxon>
        <taxon>Octopus</taxon>
    </lineage>
</organism>
<dbReference type="OrthoDB" id="59288at2759"/>
<dbReference type="AlphaFoldDB" id="A0A0L8I852"/>
<dbReference type="EMBL" id="KQ416274">
    <property type="protein sequence ID" value="KOF97661.1"/>
    <property type="molecule type" value="Genomic_DNA"/>
</dbReference>
<sequence length="80" mass="9389">AYKANTGKYTDDFRRLKLPPYVTSGHCMQKPRIKLDWGGFIASTKPLGNSLNQLNIRTDRYMWIGEQTCWVLLVMHHQMF</sequence>
<name>A0A0L8I852_OCTBM</name>
<proteinExistence type="predicted"/>